<evidence type="ECO:0000313" key="1">
    <source>
        <dbReference type="EMBL" id="CAG8792304.1"/>
    </source>
</evidence>
<name>A0ACA9RH10_9GLOM</name>
<comment type="caution">
    <text evidence="1">The sequence shown here is derived from an EMBL/GenBank/DDBJ whole genome shotgun (WGS) entry which is preliminary data.</text>
</comment>
<dbReference type="Proteomes" id="UP000789920">
    <property type="component" value="Unassembled WGS sequence"/>
</dbReference>
<feature type="non-terminal residue" evidence="1">
    <location>
        <position position="1"/>
    </location>
</feature>
<organism evidence="1 2">
    <name type="scientific">Racocetra persica</name>
    <dbReference type="NCBI Taxonomy" id="160502"/>
    <lineage>
        <taxon>Eukaryota</taxon>
        <taxon>Fungi</taxon>
        <taxon>Fungi incertae sedis</taxon>
        <taxon>Mucoromycota</taxon>
        <taxon>Glomeromycotina</taxon>
        <taxon>Glomeromycetes</taxon>
        <taxon>Diversisporales</taxon>
        <taxon>Gigasporaceae</taxon>
        <taxon>Racocetra</taxon>
    </lineage>
</organism>
<evidence type="ECO:0000313" key="2">
    <source>
        <dbReference type="Proteomes" id="UP000789920"/>
    </source>
</evidence>
<dbReference type="EMBL" id="CAJVQC010052993">
    <property type="protein sequence ID" value="CAG8792304.1"/>
    <property type="molecule type" value="Genomic_DNA"/>
</dbReference>
<keyword evidence="2" id="KW-1185">Reference proteome</keyword>
<reference evidence="1" key="1">
    <citation type="submission" date="2021-06" db="EMBL/GenBank/DDBJ databases">
        <authorList>
            <person name="Kallberg Y."/>
            <person name="Tangrot J."/>
            <person name="Rosling A."/>
        </authorList>
    </citation>
    <scope>NUCLEOTIDE SEQUENCE</scope>
    <source>
        <strain evidence="1">MA461A</strain>
    </source>
</reference>
<sequence>TPPAPISIQVWIGIPELLGEVDSEGGMEEPLIELLVVRGLREAIPGQEAFHCKKQASLMLTKLV</sequence>
<proteinExistence type="predicted"/>
<protein>
    <submittedName>
        <fullName evidence="1">23471_t:CDS:1</fullName>
    </submittedName>
</protein>
<accession>A0ACA9RH10</accession>
<gene>
    <name evidence="1" type="ORF">RPERSI_LOCUS19379</name>
</gene>